<feature type="domain" description="Cell envelope-related transcriptional attenuator" evidence="4">
    <location>
        <begin position="102"/>
        <end position="274"/>
    </location>
</feature>
<feature type="region of interest" description="Disordered" evidence="2">
    <location>
        <begin position="347"/>
        <end position="367"/>
    </location>
</feature>
<keyword evidence="3" id="KW-0472">Membrane</keyword>
<dbReference type="InterPro" id="IPR050922">
    <property type="entry name" value="LytR/CpsA/Psr_CW_biosynth"/>
</dbReference>
<name>A0A1B2DWQ8_9BACL</name>
<evidence type="ECO:0000259" key="4">
    <source>
        <dbReference type="Pfam" id="PF03816"/>
    </source>
</evidence>
<evidence type="ECO:0000256" key="1">
    <source>
        <dbReference type="ARBA" id="ARBA00006068"/>
    </source>
</evidence>
<reference evidence="5" key="1">
    <citation type="submission" date="2016-08" db="EMBL/GenBank/DDBJ databases">
        <title>Complete Genome Seqeunce of Paenibacillus sp. nov. IHBB 9852 from high altitute lake of Indian trans-Himalayas.</title>
        <authorList>
            <person name="Kiran S."/>
            <person name="Swarnkar M.K."/>
            <person name="Rana A."/>
            <person name="Tewari R."/>
            <person name="Gulati A."/>
        </authorList>
    </citation>
    <scope>NUCLEOTIDE SEQUENCE [LARGE SCALE GENOMIC DNA]</scope>
    <source>
        <strain evidence="5">IHBB 9852</strain>
    </source>
</reference>
<evidence type="ECO:0000256" key="2">
    <source>
        <dbReference type="SAM" id="MobiDB-lite"/>
    </source>
</evidence>
<dbReference type="KEGG" id="pib:BBD41_05950"/>
<sequence>MNPNHTNLPPRSKSGGKGKKSSAPKRKKSGVKTFFKTILIILLIAILSAAGYAGYLFFKGNEVIEKSGIDKPVPPGQSAKEKPITMLLLGTDYRPKTGTYLTDVVMVVSLHPETNTATLVSLPRDTLVELDGYVPNKLNSYYPKFKAAFNKAEKKQPGSGIKPEDEMKVMMSKYMGVNIDYVTVIDFQGFRDIVDTFGGVDVNVKYNMCHRDSVDGTDINLKAGPQKLDGANALDYVRYRKSMNCNPKTKESNDFDRNARQSEVLHSLLDRMKSLGGVAKVGNALDAVSDNMITDLEQDQIRNLIATYYDIKKDDVRFMPVTGEWRSPNVYISSAELEKAKQALQEELAGNHKAGTAGGEAEDTVSP</sequence>
<protein>
    <submittedName>
        <fullName evidence="5">Transcriptional regulator</fullName>
    </submittedName>
</protein>
<keyword evidence="3" id="KW-1133">Transmembrane helix</keyword>
<dbReference type="Pfam" id="PF03816">
    <property type="entry name" value="LytR_cpsA_psr"/>
    <property type="match status" value="1"/>
</dbReference>
<feature type="compositionally biased region" description="Basic residues" evidence="2">
    <location>
        <begin position="14"/>
        <end position="27"/>
    </location>
</feature>
<proteinExistence type="inferred from homology"/>
<dbReference type="EMBL" id="CP016809">
    <property type="protein sequence ID" value="ANY72168.1"/>
    <property type="molecule type" value="Genomic_DNA"/>
</dbReference>
<feature type="region of interest" description="Disordered" evidence="2">
    <location>
        <begin position="1"/>
        <end position="27"/>
    </location>
</feature>
<dbReference type="AlphaFoldDB" id="A0A1B2DWQ8"/>
<dbReference type="PANTHER" id="PTHR33392:SF6">
    <property type="entry name" value="POLYISOPRENYL-TEICHOIC ACID--PEPTIDOGLYCAN TEICHOIC ACID TRANSFERASE TAGU"/>
    <property type="match status" value="1"/>
</dbReference>
<dbReference type="Gene3D" id="3.40.630.190">
    <property type="entry name" value="LCP protein"/>
    <property type="match status" value="1"/>
</dbReference>
<gene>
    <name evidence="5" type="ORF">BBD41_05950</name>
</gene>
<organism evidence="5">
    <name type="scientific">Paenibacillus ihbetae</name>
    <dbReference type="NCBI Taxonomy" id="1870820"/>
    <lineage>
        <taxon>Bacteria</taxon>
        <taxon>Bacillati</taxon>
        <taxon>Bacillota</taxon>
        <taxon>Bacilli</taxon>
        <taxon>Bacillales</taxon>
        <taxon>Paenibacillaceae</taxon>
        <taxon>Paenibacillus</taxon>
    </lineage>
</organism>
<evidence type="ECO:0000256" key="3">
    <source>
        <dbReference type="SAM" id="Phobius"/>
    </source>
</evidence>
<dbReference type="NCBIfam" id="TIGR00350">
    <property type="entry name" value="lytR_cpsA_psr"/>
    <property type="match status" value="1"/>
</dbReference>
<comment type="similarity">
    <text evidence="1">Belongs to the LytR/CpsA/Psr (LCP) family.</text>
</comment>
<dbReference type="PANTHER" id="PTHR33392">
    <property type="entry name" value="POLYISOPRENYL-TEICHOIC ACID--PEPTIDOGLYCAN TEICHOIC ACID TRANSFERASE TAGU"/>
    <property type="match status" value="1"/>
</dbReference>
<dbReference type="RefSeq" id="WP_099476998.1">
    <property type="nucleotide sequence ID" value="NZ_CP016809.1"/>
</dbReference>
<accession>A0A1B2DWQ8</accession>
<feature type="transmembrane region" description="Helical" evidence="3">
    <location>
        <begin position="34"/>
        <end position="58"/>
    </location>
</feature>
<keyword evidence="3" id="KW-0812">Transmembrane</keyword>
<evidence type="ECO:0000313" key="5">
    <source>
        <dbReference type="EMBL" id="ANY72168.1"/>
    </source>
</evidence>
<dbReference type="InterPro" id="IPR004474">
    <property type="entry name" value="LytR_CpsA_psr"/>
</dbReference>